<keyword evidence="2" id="KW-1185">Reference proteome</keyword>
<gene>
    <name evidence="1" type="ORF">PUW80_12125</name>
</gene>
<organism evidence="1 2">
    <name type="scientific">Microbacterium thalli</name>
    <dbReference type="NCBI Taxonomy" id="3027921"/>
    <lineage>
        <taxon>Bacteria</taxon>
        <taxon>Bacillati</taxon>
        <taxon>Actinomycetota</taxon>
        <taxon>Actinomycetes</taxon>
        <taxon>Micrococcales</taxon>
        <taxon>Microbacteriaceae</taxon>
        <taxon>Microbacterium</taxon>
    </lineage>
</organism>
<protein>
    <submittedName>
        <fullName evidence="1">Uncharacterized protein</fullName>
    </submittedName>
</protein>
<sequence length="109" mass="12078">MGTNKRYAASVDRRMDQKILERIARDAGPLQSLSREEIGLDTEPVTIDPKPKPVRAWVRFGATPVWVDGQACRWTADAVAIRFLVGEVEHRAWVWASAVTPLSAKPPAA</sequence>
<reference evidence="1 2" key="1">
    <citation type="submission" date="2023-02" db="EMBL/GenBank/DDBJ databases">
        <title>Study of novel species of the Microbacterium genus.</title>
        <authorList>
            <person name="Arroyo-Herrera I."/>
            <person name="Roman-Ponce B."/>
            <person name="Vasquez-Murrieta M.S."/>
        </authorList>
    </citation>
    <scope>NUCLEOTIDE SEQUENCE [LARGE SCALE GENOMIC DNA]</scope>
    <source>
        <strain evidence="1 2">NE1TT3</strain>
    </source>
</reference>
<accession>A0ABT5SMT5</accession>
<dbReference type="EMBL" id="JAQZCI010000003">
    <property type="protein sequence ID" value="MDD7963093.1"/>
    <property type="molecule type" value="Genomic_DNA"/>
</dbReference>
<name>A0ABT5SMT5_9MICO</name>
<proteinExistence type="predicted"/>
<comment type="caution">
    <text evidence="1">The sequence shown here is derived from an EMBL/GenBank/DDBJ whole genome shotgun (WGS) entry which is preliminary data.</text>
</comment>
<evidence type="ECO:0000313" key="1">
    <source>
        <dbReference type="EMBL" id="MDD7963093.1"/>
    </source>
</evidence>
<evidence type="ECO:0000313" key="2">
    <source>
        <dbReference type="Proteomes" id="UP001218170"/>
    </source>
</evidence>
<dbReference type="Proteomes" id="UP001218170">
    <property type="component" value="Unassembled WGS sequence"/>
</dbReference>